<accession>A0ABZ0FDI6</accession>
<dbReference type="Proteomes" id="UP001302667">
    <property type="component" value="Chromosome"/>
</dbReference>
<evidence type="ECO:0000313" key="2">
    <source>
        <dbReference type="Proteomes" id="UP001302667"/>
    </source>
</evidence>
<dbReference type="RefSeq" id="WP_317103692.1">
    <property type="nucleotide sequence ID" value="NZ_CP136584.1"/>
</dbReference>
<dbReference type="EMBL" id="CP136584">
    <property type="protein sequence ID" value="WOE67649.1"/>
    <property type="molecule type" value="Genomic_DNA"/>
</dbReference>
<evidence type="ECO:0000313" key="1">
    <source>
        <dbReference type="EMBL" id="WOE67649.1"/>
    </source>
</evidence>
<reference evidence="1 2" key="1">
    <citation type="submission" date="2023-10" db="EMBL/GenBank/DDBJ databases">
        <title>Genome analysis of psychrotrophic aerobic bacterium Aeromonas allosaccharophila BIM B-1809 isolated from infected fish.</title>
        <authorList>
            <person name="Leanovich S.I."/>
            <person name="Sidarenka A.V."/>
            <person name="Akhremchuk A.E."/>
            <person name="Sikolenko M.A."/>
            <person name="Valentovich L.N."/>
        </authorList>
    </citation>
    <scope>NUCLEOTIDE SEQUENCE [LARGE SCALE GENOMIC DNA]</scope>
    <source>
        <strain evidence="1 2">BIM B-1809</strain>
    </source>
</reference>
<organism evidence="1 2">
    <name type="scientific">Aeromonas allosaccharophila</name>
    <dbReference type="NCBI Taxonomy" id="656"/>
    <lineage>
        <taxon>Bacteria</taxon>
        <taxon>Pseudomonadati</taxon>
        <taxon>Pseudomonadota</taxon>
        <taxon>Gammaproteobacteria</taxon>
        <taxon>Aeromonadales</taxon>
        <taxon>Aeromonadaceae</taxon>
        <taxon>Aeromonas</taxon>
    </lineage>
</organism>
<keyword evidence="2" id="KW-1185">Reference proteome</keyword>
<protein>
    <submittedName>
        <fullName evidence="1">Uncharacterized protein</fullName>
    </submittedName>
</protein>
<sequence>MAATLTENVVIKTGDNQFLTHVTHQILLKEAVIGSLSYSIYEFGKAFEFSAARVWLAREDNYIGRLQKYLLDDQYKVATLSEFISSGLVGPQRCAIIDDVVMNAPYRYIGTELRMIRELLTQCEMKFSFAMLPNWKSFCDWLGINDEYKTEELGKLGFYPLDDYLAFRYLDDEMLNILINESVVV</sequence>
<name>A0ABZ0FDI6_9GAMM</name>
<proteinExistence type="predicted"/>
<gene>
    <name evidence="1" type="ORF">RY972_06170</name>
</gene>